<keyword evidence="8" id="KW-0808">Transferase</keyword>
<dbReference type="SUPFAM" id="SSF53098">
    <property type="entry name" value="Ribonuclease H-like"/>
    <property type="match status" value="1"/>
</dbReference>
<dbReference type="PANTHER" id="PTHR37984:SF5">
    <property type="entry name" value="PROTEIN NYNRIN-LIKE"/>
    <property type="match status" value="1"/>
</dbReference>
<dbReference type="GO" id="GO:0006310">
    <property type="term" value="P:DNA recombination"/>
    <property type="evidence" value="ECO:0007669"/>
    <property type="project" value="UniProtKB-KW"/>
</dbReference>
<dbReference type="InterPro" id="IPR043502">
    <property type="entry name" value="DNA/RNA_pol_sf"/>
</dbReference>
<keyword evidence="9" id="KW-0238">DNA-binding</keyword>
<dbReference type="InterPro" id="IPR050951">
    <property type="entry name" value="Retrovirus_Pol_polyprotein"/>
</dbReference>
<dbReference type="Gene3D" id="3.30.70.270">
    <property type="match status" value="1"/>
</dbReference>
<protein>
    <recommendedName>
        <fullName evidence="11">Integrase catalytic domain-containing protein</fullName>
    </recommendedName>
</protein>
<keyword evidence="10" id="KW-0233">DNA recombination</keyword>
<keyword evidence="2" id="KW-0479">Metal-binding</keyword>
<dbReference type="GO" id="GO:0003964">
    <property type="term" value="F:RNA-directed DNA polymerase activity"/>
    <property type="evidence" value="ECO:0007669"/>
    <property type="project" value="UniProtKB-KW"/>
</dbReference>
<keyword evidence="4" id="KW-0378">Hydrolase</keyword>
<keyword evidence="1" id="KW-0645">Protease</keyword>
<keyword evidence="13" id="KW-1185">Reference proteome</keyword>
<dbReference type="Pfam" id="PF17921">
    <property type="entry name" value="Integrase_H2C2"/>
    <property type="match status" value="1"/>
</dbReference>
<dbReference type="GO" id="GO:0003887">
    <property type="term" value="F:DNA-directed DNA polymerase activity"/>
    <property type="evidence" value="ECO:0007669"/>
    <property type="project" value="UniProtKB-KW"/>
</dbReference>
<evidence type="ECO:0000256" key="3">
    <source>
        <dbReference type="ARBA" id="ARBA00022750"/>
    </source>
</evidence>
<dbReference type="Gene3D" id="3.30.420.10">
    <property type="entry name" value="Ribonuclease H-like superfamily/Ribonuclease H"/>
    <property type="match status" value="1"/>
</dbReference>
<keyword evidence="7" id="KW-0695">RNA-directed DNA polymerase</keyword>
<evidence type="ECO:0000313" key="12">
    <source>
        <dbReference type="EMBL" id="WMV18469.1"/>
    </source>
</evidence>
<keyword evidence="3" id="KW-0064">Aspartyl protease</keyword>
<dbReference type="GO" id="GO:0003677">
    <property type="term" value="F:DNA binding"/>
    <property type="evidence" value="ECO:0007669"/>
    <property type="project" value="UniProtKB-KW"/>
</dbReference>
<evidence type="ECO:0000256" key="4">
    <source>
        <dbReference type="ARBA" id="ARBA00022801"/>
    </source>
</evidence>
<dbReference type="GO" id="GO:0004190">
    <property type="term" value="F:aspartic-type endopeptidase activity"/>
    <property type="evidence" value="ECO:0007669"/>
    <property type="project" value="UniProtKB-KW"/>
</dbReference>
<dbReference type="PROSITE" id="PS50994">
    <property type="entry name" value="INTEGRASE"/>
    <property type="match status" value="1"/>
</dbReference>
<evidence type="ECO:0000313" key="13">
    <source>
        <dbReference type="Proteomes" id="UP001234989"/>
    </source>
</evidence>
<accession>A0AAF0QEM8</accession>
<dbReference type="GO" id="GO:0015074">
    <property type="term" value="P:DNA integration"/>
    <property type="evidence" value="ECO:0007669"/>
    <property type="project" value="UniProtKB-KW"/>
</dbReference>
<evidence type="ECO:0000259" key="11">
    <source>
        <dbReference type="PROSITE" id="PS50994"/>
    </source>
</evidence>
<dbReference type="AlphaFoldDB" id="A0AAF0QEM8"/>
<keyword evidence="6" id="KW-0229">DNA integration</keyword>
<dbReference type="EMBL" id="CP133614">
    <property type="protein sequence ID" value="WMV18469.1"/>
    <property type="molecule type" value="Genomic_DNA"/>
</dbReference>
<dbReference type="Pfam" id="PF24626">
    <property type="entry name" value="SH3_Tf2-1"/>
    <property type="match status" value="1"/>
</dbReference>
<dbReference type="SUPFAM" id="SSF56672">
    <property type="entry name" value="DNA/RNA polymerases"/>
    <property type="match status" value="1"/>
</dbReference>
<name>A0AAF0QEM8_SOLVR</name>
<evidence type="ECO:0000256" key="7">
    <source>
        <dbReference type="ARBA" id="ARBA00022918"/>
    </source>
</evidence>
<evidence type="ECO:0000256" key="10">
    <source>
        <dbReference type="ARBA" id="ARBA00023172"/>
    </source>
</evidence>
<gene>
    <name evidence="12" type="ORF">MTR67_011854</name>
</gene>
<evidence type="ECO:0000256" key="8">
    <source>
        <dbReference type="ARBA" id="ARBA00022932"/>
    </source>
</evidence>
<evidence type="ECO:0000256" key="2">
    <source>
        <dbReference type="ARBA" id="ARBA00022723"/>
    </source>
</evidence>
<dbReference type="Proteomes" id="UP001234989">
    <property type="component" value="Chromosome 3"/>
</dbReference>
<keyword evidence="5" id="KW-0460">Magnesium</keyword>
<proteinExistence type="predicted"/>
<feature type="domain" description="Integrase catalytic" evidence="11">
    <location>
        <begin position="160"/>
        <end position="286"/>
    </location>
</feature>
<dbReference type="PANTHER" id="PTHR37984">
    <property type="entry name" value="PROTEIN CBG26694"/>
    <property type="match status" value="1"/>
</dbReference>
<keyword evidence="8" id="KW-0548">Nucleotidyltransferase</keyword>
<dbReference type="GO" id="GO:0046872">
    <property type="term" value="F:metal ion binding"/>
    <property type="evidence" value="ECO:0007669"/>
    <property type="project" value="UniProtKB-KW"/>
</dbReference>
<dbReference type="InterPro" id="IPR043128">
    <property type="entry name" value="Rev_trsase/Diguanyl_cyclase"/>
</dbReference>
<dbReference type="InterPro" id="IPR041588">
    <property type="entry name" value="Integrase_H2C2"/>
</dbReference>
<evidence type="ECO:0000256" key="1">
    <source>
        <dbReference type="ARBA" id="ARBA00022670"/>
    </source>
</evidence>
<dbReference type="InterPro" id="IPR001584">
    <property type="entry name" value="Integrase_cat-core"/>
</dbReference>
<evidence type="ECO:0000256" key="5">
    <source>
        <dbReference type="ARBA" id="ARBA00022842"/>
    </source>
</evidence>
<dbReference type="InterPro" id="IPR036397">
    <property type="entry name" value="RNaseH_sf"/>
</dbReference>
<dbReference type="InterPro" id="IPR012337">
    <property type="entry name" value="RNaseH-like_sf"/>
</dbReference>
<sequence>MDKQHFAKFSKCEFWLRSVYFVYHIVSSKGIEVDPKKTDAVKRWPRTLTLYEIRSFLVSTGYYRRFFEGFFYSIASPSMAFTRKKVKLDGSEALEKSFKELKDRLTSAPVLTLLEVELKESVLKKSIKSFSQKGDGVVRYQGQLCVLDVDGLSEKILEESNNSPYSNHLGDTKMYLDLQEVYWWNGMKKHDSIWVIIDRMTKSAHFIPVKVSHSTEDYARLYISEVVKLHGVPLTIISDRGTPFTSHFWKSFQKWLGTKVKPRTTFPPQTDTQAERTIQTLQDMLRGCVKDFKALYGRRCRSPVGWFEVVEISLICPESVSEAIGNVRLIRERLTTDQRVQNSNADMSRKYLEFEFNDWVYLKISPMKCVKRFGKKRKLSPRYVGSCQILQRIGKIAYEFDLANELARFIRYVTFLCLRSVLEIWYPLFP</sequence>
<evidence type="ECO:0000256" key="9">
    <source>
        <dbReference type="ARBA" id="ARBA00023125"/>
    </source>
</evidence>
<keyword evidence="8" id="KW-0239">DNA-directed DNA polymerase</keyword>
<evidence type="ECO:0000256" key="6">
    <source>
        <dbReference type="ARBA" id="ARBA00022908"/>
    </source>
</evidence>
<organism evidence="12 13">
    <name type="scientific">Solanum verrucosum</name>
    <dbReference type="NCBI Taxonomy" id="315347"/>
    <lineage>
        <taxon>Eukaryota</taxon>
        <taxon>Viridiplantae</taxon>
        <taxon>Streptophyta</taxon>
        <taxon>Embryophyta</taxon>
        <taxon>Tracheophyta</taxon>
        <taxon>Spermatophyta</taxon>
        <taxon>Magnoliopsida</taxon>
        <taxon>eudicotyledons</taxon>
        <taxon>Gunneridae</taxon>
        <taxon>Pentapetalae</taxon>
        <taxon>asterids</taxon>
        <taxon>lamiids</taxon>
        <taxon>Solanales</taxon>
        <taxon>Solanaceae</taxon>
        <taxon>Solanoideae</taxon>
        <taxon>Solaneae</taxon>
        <taxon>Solanum</taxon>
    </lineage>
</organism>
<dbReference type="InterPro" id="IPR056924">
    <property type="entry name" value="SH3_Tf2-1"/>
</dbReference>
<dbReference type="GO" id="GO:0006508">
    <property type="term" value="P:proteolysis"/>
    <property type="evidence" value="ECO:0007669"/>
    <property type="project" value="UniProtKB-KW"/>
</dbReference>
<reference evidence="12" key="1">
    <citation type="submission" date="2023-08" db="EMBL/GenBank/DDBJ databases">
        <title>A de novo genome assembly of Solanum verrucosum Schlechtendal, a Mexican diploid species geographically isolated from the other diploid A-genome species in potato relatives.</title>
        <authorList>
            <person name="Hosaka K."/>
        </authorList>
    </citation>
    <scope>NUCLEOTIDE SEQUENCE</scope>
    <source>
        <tissue evidence="12">Young leaves</tissue>
    </source>
</reference>